<reference evidence="2 3" key="1">
    <citation type="submission" date="2016-04" db="EMBL/GenBank/DDBJ databases">
        <title>Genome analyses suggest a sexual origin of heterokaryosis in a supposedly ancient asexual fungus.</title>
        <authorList>
            <person name="Ropars J."/>
            <person name="Sedzielewska K."/>
            <person name="Noel J."/>
            <person name="Charron P."/>
            <person name="Farinelli L."/>
            <person name="Marton T."/>
            <person name="Kruger M."/>
            <person name="Pelin A."/>
            <person name="Brachmann A."/>
            <person name="Corradi N."/>
        </authorList>
    </citation>
    <scope>NUCLEOTIDE SEQUENCE [LARGE SCALE GENOMIC DNA]</scope>
    <source>
        <strain evidence="2 3">C2</strain>
    </source>
</reference>
<feature type="transmembrane region" description="Helical" evidence="1">
    <location>
        <begin position="12"/>
        <end position="34"/>
    </location>
</feature>
<comment type="caution">
    <text evidence="2">The sequence shown here is derived from an EMBL/GenBank/DDBJ whole genome shotgun (WGS) entry which is preliminary data.</text>
</comment>
<keyword evidence="1" id="KW-0812">Transmembrane</keyword>
<dbReference type="AlphaFoldDB" id="A0A2N1M6Y7"/>
<sequence>MQEYSLRACYSLIIIFYPTGSIVSTGSLASTGLLSRYKQHVLNSIDKYYTIVSRKV</sequence>
<keyword evidence="1" id="KW-0472">Membrane</keyword>
<proteinExistence type="predicted"/>
<name>A0A2N1M6Y7_9GLOM</name>
<gene>
    <name evidence="2" type="ORF">RhiirC2_763967</name>
</gene>
<dbReference type="EMBL" id="LLXL01004449">
    <property type="protein sequence ID" value="PKK57378.1"/>
    <property type="molecule type" value="Genomic_DNA"/>
</dbReference>
<protein>
    <submittedName>
        <fullName evidence="2">Uncharacterized protein</fullName>
    </submittedName>
</protein>
<dbReference type="Proteomes" id="UP000233469">
    <property type="component" value="Unassembled WGS sequence"/>
</dbReference>
<keyword evidence="1" id="KW-1133">Transmembrane helix</keyword>
<evidence type="ECO:0000256" key="1">
    <source>
        <dbReference type="SAM" id="Phobius"/>
    </source>
</evidence>
<evidence type="ECO:0000313" key="2">
    <source>
        <dbReference type="EMBL" id="PKK57378.1"/>
    </source>
</evidence>
<reference evidence="2 3" key="2">
    <citation type="submission" date="2017-10" db="EMBL/GenBank/DDBJ databases">
        <title>Extensive intraspecific genome diversity in a model arbuscular mycorrhizal fungus.</title>
        <authorList>
            <person name="Chen E.C.H."/>
            <person name="Morin E."/>
            <person name="Baudet D."/>
            <person name="Noel J."/>
            <person name="Ndikumana S."/>
            <person name="Charron P."/>
            <person name="St-Onge C."/>
            <person name="Giorgi J."/>
            <person name="Grigoriev I.V."/>
            <person name="Roux C."/>
            <person name="Martin F.M."/>
            <person name="Corradi N."/>
        </authorList>
    </citation>
    <scope>NUCLEOTIDE SEQUENCE [LARGE SCALE GENOMIC DNA]</scope>
    <source>
        <strain evidence="2 3">C2</strain>
    </source>
</reference>
<accession>A0A2N1M6Y7</accession>
<evidence type="ECO:0000313" key="3">
    <source>
        <dbReference type="Proteomes" id="UP000233469"/>
    </source>
</evidence>
<organism evidence="2 3">
    <name type="scientific">Rhizophagus irregularis</name>
    <dbReference type="NCBI Taxonomy" id="588596"/>
    <lineage>
        <taxon>Eukaryota</taxon>
        <taxon>Fungi</taxon>
        <taxon>Fungi incertae sedis</taxon>
        <taxon>Mucoromycota</taxon>
        <taxon>Glomeromycotina</taxon>
        <taxon>Glomeromycetes</taxon>
        <taxon>Glomerales</taxon>
        <taxon>Glomeraceae</taxon>
        <taxon>Rhizophagus</taxon>
    </lineage>
</organism>